<evidence type="ECO:0000313" key="1">
    <source>
        <dbReference type="EMBL" id="AWP15705.1"/>
    </source>
</evidence>
<dbReference type="Proteomes" id="UP000246464">
    <property type="component" value="Chromosome 16"/>
</dbReference>
<evidence type="ECO:0000313" key="2">
    <source>
        <dbReference type="Proteomes" id="UP000246464"/>
    </source>
</evidence>
<proteinExistence type="predicted"/>
<feature type="non-terminal residue" evidence="1">
    <location>
        <position position="62"/>
    </location>
</feature>
<reference evidence="1 2" key="1">
    <citation type="submission" date="2017-12" db="EMBL/GenBank/DDBJ databases">
        <title>Integrating genomic resources of turbot (Scophthalmus maximus) in depth evaluation of genetic and physical mapping variation across individuals.</title>
        <authorList>
            <person name="Martinez P."/>
        </authorList>
    </citation>
    <scope>NUCLEOTIDE SEQUENCE [LARGE SCALE GENOMIC DNA]</scope>
</reference>
<name>A0A2U9CGG3_SCOMX</name>
<sequence length="62" mass="7265">WDCKALSIPRKEILKRHSILCHPGEHNCQHIKETATIFRQWEPSNTDSAIKEPFDCSQETFL</sequence>
<organism evidence="1 2">
    <name type="scientific">Scophthalmus maximus</name>
    <name type="common">Turbot</name>
    <name type="synonym">Psetta maxima</name>
    <dbReference type="NCBI Taxonomy" id="52904"/>
    <lineage>
        <taxon>Eukaryota</taxon>
        <taxon>Metazoa</taxon>
        <taxon>Chordata</taxon>
        <taxon>Craniata</taxon>
        <taxon>Vertebrata</taxon>
        <taxon>Euteleostomi</taxon>
        <taxon>Actinopterygii</taxon>
        <taxon>Neopterygii</taxon>
        <taxon>Teleostei</taxon>
        <taxon>Neoteleostei</taxon>
        <taxon>Acanthomorphata</taxon>
        <taxon>Carangaria</taxon>
        <taxon>Pleuronectiformes</taxon>
        <taxon>Pleuronectoidei</taxon>
        <taxon>Scophthalmidae</taxon>
        <taxon>Scophthalmus</taxon>
    </lineage>
</organism>
<gene>
    <name evidence="1" type="ORF">SMAX5B_021129</name>
</gene>
<keyword evidence="2" id="KW-1185">Reference proteome</keyword>
<dbReference type="EMBL" id="CP026258">
    <property type="protein sequence ID" value="AWP15705.1"/>
    <property type="molecule type" value="Genomic_DNA"/>
</dbReference>
<protein>
    <submittedName>
        <fullName evidence="1">Uncharacterized protein</fullName>
    </submittedName>
</protein>
<feature type="non-terminal residue" evidence="1">
    <location>
        <position position="1"/>
    </location>
</feature>
<accession>A0A2U9CGG3</accession>
<dbReference type="AlphaFoldDB" id="A0A2U9CGG3"/>